<feature type="transmembrane region" description="Helical" evidence="2">
    <location>
        <begin position="49"/>
        <end position="65"/>
    </location>
</feature>
<dbReference type="InterPro" id="IPR011434">
    <property type="entry name" value="Ltp-like_HTH"/>
</dbReference>
<dbReference type="Proteomes" id="UP000590225">
    <property type="component" value="Unassembled WGS sequence"/>
</dbReference>
<dbReference type="Gene3D" id="1.10.10.10">
    <property type="entry name" value="Winged helix-like DNA-binding domain superfamily/Winged helix DNA-binding domain"/>
    <property type="match status" value="3"/>
</dbReference>
<evidence type="ECO:0000313" key="4">
    <source>
        <dbReference type="EMBL" id="MBA8989486.1"/>
    </source>
</evidence>
<keyword evidence="2" id="KW-0472">Membrane</keyword>
<feature type="domain" description="Putative host cell surface-exposed lipoprotein Ltp-like HTH region" evidence="3">
    <location>
        <begin position="246"/>
        <end position="291"/>
    </location>
</feature>
<dbReference type="EMBL" id="JACGXP010000001">
    <property type="protein sequence ID" value="MBA8989486.1"/>
    <property type="molecule type" value="Genomic_DNA"/>
</dbReference>
<comment type="caution">
    <text evidence="4">The sequence shown here is derived from an EMBL/GenBank/DDBJ whole genome shotgun (WGS) entry which is preliminary data.</text>
</comment>
<evidence type="ECO:0000256" key="2">
    <source>
        <dbReference type="SAM" id="Phobius"/>
    </source>
</evidence>
<feature type="transmembrane region" description="Helical" evidence="2">
    <location>
        <begin position="72"/>
        <end position="93"/>
    </location>
</feature>
<evidence type="ECO:0000256" key="1">
    <source>
        <dbReference type="SAM" id="MobiDB-lite"/>
    </source>
</evidence>
<organism evidence="4 5">
    <name type="scientific">Curtobacterium pusillum</name>
    <dbReference type="NCBI Taxonomy" id="69373"/>
    <lineage>
        <taxon>Bacteria</taxon>
        <taxon>Bacillati</taxon>
        <taxon>Actinomycetota</taxon>
        <taxon>Actinomycetes</taxon>
        <taxon>Micrococcales</taxon>
        <taxon>Microbacteriaceae</taxon>
        <taxon>Curtobacterium</taxon>
    </lineage>
</organism>
<dbReference type="AlphaFoldDB" id="A0AAW3T267"/>
<feature type="region of interest" description="Disordered" evidence="1">
    <location>
        <begin position="1"/>
        <end position="22"/>
    </location>
</feature>
<feature type="compositionally biased region" description="Low complexity" evidence="1">
    <location>
        <begin position="108"/>
        <end position="137"/>
    </location>
</feature>
<name>A0AAW3T267_9MICO</name>
<dbReference type="Pfam" id="PF07553">
    <property type="entry name" value="Lipoprotein_Ltp"/>
    <property type="match status" value="3"/>
</dbReference>
<feature type="region of interest" description="Disordered" evidence="1">
    <location>
        <begin position="108"/>
        <end position="140"/>
    </location>
</feature>
<feature type="domain" description="Putative host cell surface-exposed lipoprotein Ltp-like HTH region" evidence="3">
    <location>
        <begin position="148"/>
        <end position="191"/>
    </location>
</feature>
<dbReference type="RefSeq" id="WP_182515178.1">
    <property type="nucleotide sequence ID" value="NZ_JACGXP010000001.1"/>
</dbReference>
<evidence type="ECO:0000259" key="3">
    <source>
        <dbReference type="Pfam" id="PF07553"/>
    </source>
</evidence>
<evidence type="ECO:0000313" key="5">
    <source>
        <dbReference type="Proteomes" id="UP000590225"/>
    </source>
</evidence>
<keyword evidence="2" id="KW-0812">Transmembrane</keyword>
<protein>
    <recommendedName>
        <fullName evidence="3">Putative host cell surface-exposed lipoprotein Ltp-like HTH region domain-containing protein</fullName>
    </recommendedName>
</protein>
<reference evidence="4 5" key="1">
    <citation type="submission" date="2020-07" db="EMBL/GenBank/DDBJ databases">
        <title>Above-ground endophytic microbial communities from plants in different locations in the United States.</title>
        <authorList>
            <person name="Frank C."/>
        </authorList>
    </citation>
    <scope>NUCLEOTIDE SEQUENCE [LARGE SCALE GENOMIC DNA]</scope>
    <source>
        <strain evidence="4 5">WPL5_2</strain>
    </source>
</reference>
<accession>A0AAW3T267</accession>
<keyword evidence="2" id="KW-1133">Transmembrane helix</keyword>
<feature type="domain" description="Putative host cell surface-exposed lipoprotein Ltp-like HTH region" evidence="3">
    <location>
        <begin position="195"/>
        <end position="242"/>
    </location>
</feature>
<gene>
    <name evidence="4" type="ORF">FHW23_000718</name>
</gene>
<feature type="transmembrane region" description="Helical" evidence="2">
    <location>
        <begin position="26"/>
        <end position="43"/>
    </location>
</feature>
<proteinExistence type="predicted"/>
<dbReference type="InterPro" id="IPR036388">
    <property type="entry name" value="WH-like_DNA-bd_sf"/>
</dbReference>
<sequence>MSETTPAAHPAPVADEPQPRPGRARLGTAAVVLGIIGIVFALIPPTTTFGIVLGVVALVLGIIGIRRKGHRAVAGTVIGAVAIVLGSILSGVYGGSADDSAAPAKPAATEAAATSSADTTSGSTDAATAEESAAAKPAETDGTVGQLQAFAAAKSYLSSGMGFSAASLLQQLTSSAGNGFPQADAQWAIDHADADWNAQALSAAKGYLDSGMGFSQASLTGQLTSSAGNQFTAEQAQYAVAHAGADWNQQAVAAAKGYMSSGMGFSRSSLIAQLTSSAGNQFTQPQAEYAATQVGLN</sequence>